<keyword evidence="4" id="KW-1185">Reference proteome</keyword>
<evidence type="ECO:0008006" key="5">
    <source>
        <dbReference type="Google" id="ProtNLM"/>
    </source>
</evidence>
<comment type="caution">
    <text evidence="2">The sequence shown here is derived from an EMBL/GenBank/DDBJ whole genome shotgun (WGS) entry which is preliminary data.</text>
</comment>
<dbReference type="InterPro" id="IPR034660">
    <property type="entry name" value="DinB/YfiT-like"/>
</dbReference>
<dbReference type="STRING" id="239498.AXK60_16490"/>
<dbReference type="Proteomes" id="UP000070258">
    <property type="component" value="Unassembled WGS sequence"/>
</dbReference>
<reference evidence="3" key="3">
    <citation type="submission" date="2016-02" db="EMBL/GenBank/DDBJ databases">
        <authorList>
            <person name="Wen L."/>
            <person name="He K."/>
            <person name="Yang H."/>
        </authorList>
    </citation>
    <scope>NUCLEOTIDE SEQUENCE [LARGE SCALE GENOMIC DNA]</scope>
    <source>
        <strain evidence="3">JCM 15929</strain>
    </source>
</reference>
<dbReference type="Proteomes" id="UP000070409">
    <property type="component" value="Unassembled WGS sequence"/>
</dbReference>
<proteinExistence type="predicted"/>
<evidence type="ECO:0000313" key="1">
    <source>
        <dbReference type="EMBL" id="KXO97951.1"/>
    </source>
</evidence>
<name>A0A137ZZ14_9ACTN</name>
<dbReference type="InterPro" id="IPR007061">
    <property type="entry name" value="MST-like"/>
</dbReference>
<evidence type="ECO:0000313" key="4">
    <source>
        <dbReference type="Proteomes" id="UP000070409"/>
    </source>
</evidence>
<dbReference type="AlphaFoldDB" id="A0A137ZZ14"/>
<protein>
    <recommendedName>
        <fullName evidence="5">Mini-circle protein</fullName>
    </recommendedName>
</protein>
<organism evidence="2 3">
    <name type="scientific">Tsukamurella pseudospumae</name>
    <dbReference type="NCBI Taxonomy" id="239498"/>
    <lineage>
        <taxon>Bacteria</taxon>
        <taxon>Bacillati</taxon>
        <taxon>Actinomycetota</taxon>
        <taxon>Actinomycetes</taxon>
        <taxon>Mycobacteriales</taxon>
        <taxon>Tsukamurellaceae</taxon>
        <taxon>Tsukamurella</taxon>
    </lineage>
</organism>
<gene>
    <name evidence="2" type="ORF">AXK60_16490</name>
    <name evidence="1" type="ORF">AXK61_20495</name>
</gene>
<accession>A0A137ZZ14</accession>
<sequence>MPFLAPPADTERAGLRGFLRQQLDALRHTTFGLTEAQIRASPARSTLTLGGLISHVAFVVDAWALRAECAPDRPAVDPEFDGDMTDKGFDLDTEDTLESLLAALDEASARILAVAEAADLDTVAPVPDAPYFPDDLHGWTVRWILLHVIEEVARHTGHADILREQVDGATAYELVAAAEDMGDLGFVRPWSPSSAQ</sequence>
<evidence type="ECO:0000313" key="3">
    <source>
        <dbReference type="Proteomes" id="UP000070258"/>
    </source>
</evidence>
<dbReference type="EMBL" id="LSRE01000014">
    <property type="protein sequence ID" value="KXO97951.1"/>
    <property type="molecule type" value="Genomic_DNA"/>
</dbReference>
<dbReference type="SUPFAM" id="SSF109854">
    <property type="entry name" value="DinB/YfiT-like putative metalloenzymes"/>
    <property type="match status" value="1"/>
</dbReference>
<evidence type="ECO:0000313" key="2">
    <source>
        <dbReference type="EMBL" id="KXP03424.1"/>
    </source>
</evidence>
<dbReference type="EMBL" id="LSRF01000058">
    <property type="protein sequence ID" value="KXP03424.1"/>
    <property type="molecule type" value="Genomic_DNA"/>
</dbReference>
<reference evidence="2" key="1">
    <citation type="submission" date="2016-02" db="EMBL/GenBank/DDBJ databases">
        <authorList>
            <person name="Teng J.L."/>
            <person name="Yang Y."/>
            <person name="Huang Y."/>
            <person name="Guo F."/>
            <person name="Wei W."/>
            <person name="Chen J.H."/>
            <person name="Wong S.Y."/>
            <person name="Lau S.K."/>
            <person name="Woo P.C."/>
        </authorList>
    </citation>
    <scope>NUCLEOTIDE SEQUENCE</scope>
    <source>
        <strain evidence="2">JCM 15929</strain>
    </source>
</reference>
<dbReference type="Gene3D" id="1.20.120.450">
    <property type="entry name" value="dinb family like domain"/>
    <property type="match status" value="1"/>
</dbReference>
<dbReference type="Pfam" id="PF04978">
    <property type="entry name" value="MST"/>
    <property type="match status" value="1"/>
</dbReference>
<dbReference type="OrthoDB" id="4548523at2"/>
<reference evidence="1 4" key="2">
    <citation type="submission" date="2016-02" db="EMBL/GenBank/DDBJ databases">
        <authorList>
            <person name="Teng J.L."/>
            <person name="Tang Y."/>
            <person name="Huang Y."/>
            <person name="Guo F."/>
            <person name="Wei W."/>
            <person name="Chen J.H."/>
            <person name="Wong S.Y."/>
            <person name="Lau S.K."/>
            <person name="Woo P.C."/>
        </authorList>
    </citation>
    <scope>NUCLEOTIDE SEQUENCE [LARGE SCALE GENOMIC DNA]</scope>
    <source>
        <strain evidence="1 4">JCM 13375</strain>
    </source>
</reference>
<dbReference type="RefSeq" id="WP_068574191.1">
    <property type="nucleotide sequence ID" value="NZ_LSRE01000014.1"/>
</dbReference>